<feature type="coiled-coil region" evidence="1">
    <location>
        <begin position="43"/>
        <end position="115"/>
    </location>
</feature>
<evidence type="ECO:0000256" key="2">
    <source>
        <dbReference type="SAM" id="MobiDB-lite"/>
    </source>
</evidence>
<keyword evidence="1" id="KW-0175">Coiled coil</keyword>
<evidence type="ECO:0000256" key="1">
    <source>
        <dbReference type="SAM" id="Coils"/>
    </source>
</evidence>
<dbReference type="EMBL" id="CALNXK010000072">
    <property type="protein sequence ID" value="CAH3143852.1"/>
    <property type="molecule type" value="Genomic_DNA"/>
</dbReference>
<feature type="compositionally biased region" description="Basic residues" evidence="2">
    <location>
        <begin position="15"/>
        <end position="24"/>
    </location>
</feature>
<gene>
    <name evidence="3" type="ORF">PLOB_00043665</name>
</gene>
<dbReference type="Gene3D" id="6.10.140.920">
    <property type="match status" value="1"/>
</dbReference>
<accession>A0ABN8PIK5</accession>
<feature type="compositionally biased region" description="Basic and acidic residues" evidence="2">
    <location>
        <begin position="1"/>
        <end position="14"/>
    </location>
</feature>
<keyword evidence="4" id="KW-1185">Reference proteome</keyword>
<feature type="region of interest" description="Disordered" evidence="2">
    <location>
        <begin position="1"/>
        <end position="27"/>
    </location>
</feature>
<evidence type="ECO:0000313" key="4">
    <source>
        <dbReference type="Proteomes" id="UP001159405"/>
    </source>
</evidence>
<comment type="caution">
    <text evidence="3">The sequence shown here is derived from an EMBL/GenBank/DDBJ whole genome shotgun (WGS) entry which is preliminary data.</text>
</comment>
<protein>
    <submittedName>
        <fullName evidence="3">Uncharacterized protein</fullName>
    </submittedName>
</protein>
<dbReference type="Proteomes" id="UP001159405">
    <property type="component" value="Unassembled WGS sequence"/>
</dbReference>
<sequence>MSDDEAATKEDSASRKRRRKRNKGSKSCCEECCESCHNMAASIAEMKAKLDSVLSSIEDIKELKQKQTSLEENNKQLEASLEFAHTSTKELREKMAVQDEEIDELKKGVKSLTNKQRMKRKEQLSWKVTVAATT</sequence>
<proteinExistence type="predicted"/>
<name>A0ABN8PIK5_9CNID</name>
<organism evidence="3 4">
    <name type="scientific">Porites lobata</name>
    <dbReference type="NCBI Taxonomy" id="104759"/>
    <lineage>
        <taxon>Eukaryota</taxon>
        <taxon>Metazoa</taxon>
        <taxon>Cnidaria</taxon>
        <taxon>Anthozoa</taxon>
        <taxon>Hexacorallia</taxon>
        <taxon>Scleractinia</taxon>
        <taxon>Fungiina</taxon>
        <taxon>Poritidae</taxon>
        <taxon>Porites</taxon>
    </lineage>
</organism>
<reference evidence="3 4" key="1">
    <citation type="submission" date="2022-05" db="EMBL/GenBank/DDBJ databases">
        <authorList>
            <consortium name="Genoscope - CEA"/>
            <person name="William W."/>
        </authorList>
    </citation>
    <scope>NUCLEOTIDE SEQUENCE [LARGE SCALE GENOMIC DNA]</scope>
</reference>
<evidence type="ECO:0000313" key="3">
    <source>
        <dbReference type="EMBL" id="CAH3143852.1"/>
    </source>
</evidence>